<sequence>MAKFVPRQAIKTNTSSIEVTMDAANPLHSGRHRFQLIVEDDSGNVSEPATVDVVVIDNKKPTALLDAPATVVFGRSFSLLGARSFDMGRERLKVTAGCSSPDGPSW</sequence>
<dbReference type="EMBL" id="JAVCAP010000022">
    <property type="protein sequence ID" value="MDP8568462.1"/>
    <property type="molecule type" value="Genomic_DNA"/>
</dbReference>
<organism evidence="1 2">
    <name type="scientific">Methylophilus aquaticus</name>
    <dbReference type="NCBI Taxonomy" id="1971610"/>
    <lineage>
        <taxon>Bacteria</taxon>
        <taxon>Pseudomonadati</taxon>
        <taxon>Pseudomonadota</taxon>
        <taxon>Betaproteobacteria</taxon>
        <taxon>Nitrosomonadales</taxon>
        <taxon>Methylophilaceae</taxon>
        <taxon>Methylophilus</taxon>
    </lineage>
</organism>
<dbReference type="Proteomes" id="UP001225906">
    <property type="component" value="Unassembled WGS sequence"/>
</dbReference>
<evidence type="ECO:0008006" key="3">
    <source>
        <dbReference type="Google" id="ProtNLM"/>
    </source>
</evidence>
<evidence type="ECO:0000313" key="1">
    <source>
        <dbReference type="EMBL" id="MDP8568462.1"/>
    </source>
</evidence>
<evidence type="ECO:0000313" key="2">
    <source>
        <dbReference type="Proteomes" id="UP001225906"/>
    </source>
</evidence>
<comment type="caution">
    <text evidence="1">The sequence shown here is derived from an EMBL/GenBank/DDBJ whole genome shotgun (WGS) entry which is preliminary data.</text>
</comment>
<name>A0ABT9JV81_9PROT</name>
<protein>
    <recommendedName>
        <fullName evidence="3">Ig-like domain-containing protein</fullName>
    </recommendedName>
</protein>
<accession>A0ABT9JV81</accession>
<keyword evidence="2" id="KW-1185">Reference proteome</keyword>
<dbReference type="RefSeq" id="WP_306390182.1">
    <property type="nucleotide sequence ID" value="NZ_JAVCAP010000022.1"/>
</dbReference>
<proteinExistence type="predicted"/>
<gene>
    <name evidence="1" type="ORF">Q9291_11440</name>
</gene>
<reference evidence="2" key="1">
    <citation type="journal article" date="2019" name="Int. J. Syst. Evol. Microbiol.">
        <title>The Global Catalogue of Microorganisms (GCM) 10K type strain sequencing project: providing services to taxonomists for standard genome sequencing and annotation.</title>
        <authorList>
            <consortium name="The Broad Institute Genomics Platform"/>
            <consortium name="The Broad Institute Genome Sequencing Center for Infectious Disease"/>
            <person name="Wu L."/>
            <person name="Ma J."/>
        </authorList>
    </citation>
    <scope>NUCLEOTIDE SEQUENCE [LARGE SCALE GENOMIC DNA]</scope>
    <source>
        <strain evidence="2">VKM B-3159</strain>
    </source>
</reference>